<dbReference type="EMBL" id="JBBPBN010000022">
    <property type="protein sequence ID" value="KAK9012883.1"/>
    <property type="molecule type" value="Genomic_DNA"/>
</dbReference>
<sequence length="163" mass="17811">MSHKKAHSQGNVPFSWEAKPGVSKSSKVIHCDHHYCPVDVGSDGPAYALTGGGSSKISVHEKKVPPPPPFPKRSTSVKGLGWWVQDPFLAAYKECTKSGGNGKLSSENSSSKLAKKKKKGFSCKESSDVRDDNLVRLSNLPPLPKDGVRRQREFVYPLRALLK</sequence>
<proteinExistence type="predicted"/>
<evidence type="ECO:0000313" key="3">
    <source>
        <dbReference type="Proteomes" id="UP001396334"/>
    </source>
</evidence>
<dbReference type="PANTHER" id="PTHR33696:SF20">
    <property type="entry name" value="DUF688 FAMILY PROTEIN"/>
    <property type="match status" value="1"/>
</dbReference>
<name>A0ABR2RIY1_9ROSI</name>
<comment type="caution">
    <text evidence="2">The sequence shown here is derived from an EMBL/GenBank/DDBJ whole genome shotgun (WGS) entry which is preliminary data.</text>
</comment>
<gene>
    <name evidence="2" type="ORF">V6N11_040913</name>
</gene>
<evidence type="ECO:0000256" key="1">
    <source>
        <dbReference type="SAM" id="MobiDB-lite"/>
    </source>
</evidence>
<keyword evidence="3" id="KW-1185">Reference proteome</keyword>
<dbReference type="Proteomes" id="UP001396334">
    <property type="component" value="Unassembled WGS sequence"/>
</dbReference>
<feature type="region of interest" description="Disordered" evidence="1">
    <location>
        <begin position="98"/>
        <end position="128"/>
    </location>
</feature>
<organism evidence="2 3">
    <name type="scientific">Hibiscus sabdariffa</name>
    <name type="common">roselle</name>
    <dbReference type="NCBI Taxonomy" id="183260"/>
    <lineage>
        <taxon>Eukaryota</taxon>
        <taxon>Viridiplantae</taxon>
        <taxon>Streptophyta</taxon>
        <taxon>Embryophyta</taxon>
        <taxon>Tracheophyta</taxon>
        <taxon>Spermatophyta</taxon>
        <taxon>Magnoliopsida</taxon>
        <taxon>eudicotyledons</taxon>
        <taxon>Gunneridae</taxon>
        <taxon>Pentapetalae</taxon>
        <taxon>rosids</taxon>
        <taxon>malvids</taxon>
        <taxon>Malvales</taxon>
        <taxon>Malvaceae</taxon>
        <taxon>Malvoideae</taxon>
        <taxon>Hibiscus</taxon>
    </lineage>
</organism>
<evidence type="ECO:0000313" key="2">
    <source>
        <dbReference type="EMBL" id="KAK9012883.1"/>
    </source>
</evidence>
<dbReference type="PANTHER" id="PTHR33696">
    <property type="entry name" value="T22J18.15-RELATED"/>
    <property type="match status" value="1"/>
</dbReference>
<feature type="compositionally biased region" description="Low complexity" evidence="1">
    <location>
        <begin position="103"/>
        <end position="112"/>
    </location>
</feature>
<protein>
    <submittedName>
        <fullName evidence="2">Uncharacterized protein</fullName>
    </submittedName>
</protein>
<accession>A0ABR2RIY1</accession>
<reference evidence="2 3" key="1">
    <citation type="journal article" date="2024" name="G3 (Bethesda)">
        <title>Genome assembly of Hibiscus sabdariffa L. provides insights into metabolisms of medicinal natural products.</title>
        <authorList>
            <person name="Kim T."/>
        </authorList>
    </citation>
    <scope>NUCLEOTIDE SEQUENCE [LARGE SCALE GENOMIC DNA]</scope>
    <source>
        <strain evidence="2">TK-2024</strain>
        <tissue evidence="2">Old leaves</tissue>
    </source>
</reference>